<dbReference type="Pfam" id="PF02861">
    <property type="entry name" value="Clp_N"/>
    <property type="match status" value="1"/>
</dbReference>
<evidence type="ECO:0000313" key="4">
    <source>
        <dbReference type="EMBL" id="GAL21551.1"/>
    </source>
</evidence>
<organism evidence="4 5">
    <name type="scientific">Vibrio maritimus</name>
    <dbReference type="NCBI Taxonomy" id="990268"/>
    <lineage>
        <taxon>Bacteria</taxon>
        <taxon>Pseudomonadati</taxon>
        <taxon>Pseudomonadota</taxon>
        <taxon>Gammaproteobacteria</taxon>
        <taxon>Vibrionales</taxon>
        <taxon>Vibrionaceae</taxon>
        <taxon>Vibrio</taxon>
    </lineage>
</organism>
<gene>
    <name evidence="4" type="ORF">JCM19235_5033</name>
</gene>
<proteinExistence type="inferred from homology"/>
<dbReference type="STRING" id="990268.JCM19235_5033"/>
<reference evidence="4 5" key="2">
    <citation type="submission" date="2014-09" db="EMBL/GenBank/DDBJ databases">
        <authorList>
            <consortium name="NBRP consortium"/>
            <person name="Sawabe T."/>
            <person name="Meirelles P."/>
            <person name="Nakanishi M."/>
            <person name="Sayaka M."/>
            <person name="Hattori M."/>
            <person name="Ohkuma M."/>
        </authorList>
    </citation>
    <scope>NUCLEOTIDE SEQUENCE [LARGE SCALE GENOMIC DNA]</scope>
    <source>
        <strain evidence="5">JCM19235</strain>
    </source>
</reference>
<evidence type="ECO:0000259" key="3">
    <source>
        <dbReference type="PROSITE" id="PS51903"/>
    </source>
</evidence>
<dbReference type="InterPro" id="IPR004176">
    <property type="entry name" value="Clp_R_N"/>
</dbReference>
<dbReference type="InterPro" id="IPR036628">
    <property type="entry name" value="Clp_N_dom_sf"/>
</dbReference>
<dbReference type="AlphaFoldDB" id="A0A090S1Y5"/>
<keyword evidence="5" id="KW-1185">Reference proteome</keyword>
<dbReference type="Gene3D" id="1.10.1780.10">
    <property type="entry name" value="Clp, N-terminal domain"/>
    <property type="match status" value="1"/>
</dbReference>
<name>A0A090S1Y5_9VIBR</name>
<feature type="domain" description="Clp R" evidence="3">
    <location>
        <begin position="3"/>
        <end position="130"/>
    </location>
</feature>
<dbReference type="Proteomes" id="UP000029228">
    <property type="component" value="Unassembled WGS sequence"/>
</dbReference>
<accession>A0A090S1Y5</accession>
<evidence type="ECO:0000313" key="5">
    <source>
        <dbReference type="Proteomes" id="UP000029228"/>
    </source>
</evidence>
<dbReference type="PROSITE" id="PS51903">
    <property type="entry name" value="CLP_R"/>
    <property type="match status" value="1"/>
</dbReference>
<sequence length="130" mass="14420">MRLDRFTSKFQVAISDAQSLALGRDHQYIEPVHLMVALLNQEGSSIRPLLTMLNVDVVHLRSKLAELLDKLPKVTGVGGDVQLSSSMGQVFNLCDKSLRSAKMRISHLKSSYLLRLKTKAPWGSCLKSKG</sequence>
<comment type="caution">
    <text evidence="4">The sequence shown here is derived from an EMBL/GenBank/DDBJ whole genome shotgun (WGS) entry which is preliminary data.</text>
</comment>
<keyword evidence="2" id="KW-0677">Repeat</keyword>
<dbReference type="SUPFAM" id="SSF81923">
    <property type="entry name" value="Double Clp-N motif"/>
    <property type="match status" value="1"/>
</dbReference>
<protein>
    <submittedName>
        <fullName evidence="4">ClpB protein</fullName>
    </submittedName>
</protein>
<reference evidence="4 5" key="1">
    <citation type="submission" date="2014-09" db="EMBL/GenBank/DDBJ databases">
        <title>Vibrio maritimus JCM 19235. (C45) whole genome shotgun sequence.</title>
        <authorList>
            <person name="Sawabe T."/>
            <person name="Meirelles P."/>
            <person name="Nakanishi M."/>
            <person name="Sayaka M."/>
            <person name="Hattori M."/>
            <person name="Ohkuma M."/>
        </authorList>
    </citation>
    <scope>NUCLEOTIDE SEQUENCE [LARGE SCALE GENOMIC DNA]</scope>
    <source>
        <strain evidence="5">JCM19235</strain>
    </source>
</reference>
<evidence type="ECO:0000256" key="1">
    <source>
        <dbReference type="ARBA" id="ARBA00008675"/>
    </source>
</evidence>
<comment type="similarity">
    <text evidence="1">Belongs to the ClpA/ClpB family.</text>
</comment>
<evidence type="ECO:0000256" key="2">
    <source>
        <dbReference type="PROSITE-ProRule" id="PRU01251"/>
    </source>
</evidence>
<dbReference type="EMBL" id="BBMR01000008">
    <property type="protein sequence ID" value="GAL21551.1"/>
    <property type="molecule type" value="Genomic_DNA"/>
</dbReference>